<dbReference type="InterPro" id="IPR003661">
    <property type="entry name" value="HisK_dim/P_dom"/>
</dbReference>
<keyword evidence="6" id="KW-0902">Two-component regulatory system</keyword>
<evidence type="ECO:0000256" key="4">
    <source>
        <dbReference type="ARBA" id="ARBA00022679"/>
    </source>
</evidence>
<feature type="domain" description="Histidine kinase" evidence="8">
    <location>
        <begin position="188"/>
        <end position="449"/>
    </location>
</feature>
<dbReference type="RefSeq" id="WP_252664662.1">
    <property type="nucleotide sequence ID" value="NZ_CP098611.1"/>
</dbReference>
<dbReference type="Gene3D" id="3.30.450.40">
    <property type="match status" value="1"/>
</dbReference>
<dbReference type="EMBL" id="CP098611">
    <property type="protein sequence ID" value="USR92507.1"/>
    <property type="molecule type" value="Genomic_DNA"/>
</dbReference>
<keyword evidence="5" id="KW-0418">Kinase</keyword>
<dbReference type="InterPro" id="IPR003018">
    <property type="entry name" value="GAF"/>
</dbReference>
<evidence type="ECO:0000313" key="10">
    <source>
        <dbReference type="Proteomes" id="UP001056708"/>
    </source>
</evidence>
<dbReference type="SMART" id="SM00065">
    <property type="entry name" value="GAF"/>
    <property type="match status" value="1"/>
</dbReference>
<dbReference type="PRINTS" id="PR00344">
    <property type="entry name" value="BCTRLSENSOR"/>
</dbReference>
<dbReference type="InterPro" id="IPR050736">
    <property type="entry name" value="Sensor_HK_Regulatory"/>
</dbReference>
<organism evidence="9 10">
    <name type="scientific">Phormidium yuhuli AB48</name>
    <dbReference type="NCBI Taxonomy" id="2940671"/>
    <lineage>
        <taxon>Bacteria</taxon>
        <taxon>Bacillati</taxon>
        <taxon>Cyanobacteriota</taxon>
        <taxon>Cyanophyceae</taxon>
        <taxon>Oscillatoriophycideae</taxon>
        <taxon>Oscillatoriales</taxon>
        <taxon>Oscillatoriaceae</taxon>
        <taxon>Phormidium</taxon>
        <taxon>Phormidium yuhuli</taxon>
    </lineage>
</organism>
<evidence type="ECO:0000256" key="7">
    <source>
        <dbReference type="SAM" id="MobiDB-lite"/>
    </source>
</evidence>
<dbReference type="InterPro" id="IPR004358">
    <property type="entry name" value="Sig_transdc_His_kin-like_C"/>
</dbReference>
<gene>
    <name evidence="9" type="ORF">NEA10_07265</name>
</gene>
<feature type="compositionally biased region" description="Low complexity" evidence="7">
    <location>
        <begin position="269"/>
        <end position="278"/>
    </location>
</feature>
<dbReference type="InterPro" id="IPR036890">
    <property type="entry name" value="HATPase_C_sf"/>
</dbReference>
<accession>A0ABY5ATG2</accession>
<dbReference type="Pfam" id="PF00512">
    <property type="entry name" value="HisKA"/>
    <property type="match status" value="1"/>
</dbReference>
<dbReference type="CDD" id="cd00075">
    <property type="entry name" value="HATPase"/>
    <property type="match status" value="1"/>
</dbReference>
<keyword evidence="3" id="KW-0597">Phosphoprotein</keyword>
<dbReference type="InterPro" id="IPR005467">
    <property type="entry name" value="His_kinase_dom"/>
</dbReference>
<dbReference type="SMART" id="SM00388">
    <property type="entry name" value="HisKA"/>
    <property type="match status" value="1"/>
</dbReference>
<evidence type="ECO:0000313" key="9">
    <source>
        <dbReference type="EMBL" id="USR92507.1"/>
    </source>
</evidence>
<evidence type="ECO:0000256" key="2">
    <source>
        <dbReference type="ARBA" id="ARBA00012438"/>
    </source>
</evidence>
<dbReference type="SUPFAM" id="SSF47384">
    <property type="entry name" value="Homodimeric domain of signal transducing histidine kinase"/>
    <property type="match status" value="1"/>
</dbReference>
<evidence type="ECO:0000256" key="3">
    <source>
        <dbReference type="ARBA" id="ARBA00022553"/>
    </source>
</evidence>
<protein>
    <recommendedName>
        <fullName evidence="2">histidine kinase</fullName>
        <ecNumber evidence="2">2.7.13.3</ecNumber>
    </recommendedName>
</protein>
<dbReference type="SMART" id="SM00387">
    <property type="entry name" value="HATPase_c"/>
    <property type="match status" value="1"/>
</dbReference>
<feature type="region of interest" description="Disordered" evidence="7">
    <location>
        <begin position="249"/>
        <end position="280"/>
    </location>
</feature>
<proteinExistence type="predicted"/>
<keyword evidence="4" id="KW-0808">Transferase</keyword>
<evidence type="ECO:0000259" key="8">
    <source>
        <dbReference type="PROSITE" id="PS50109"/>
    </source>
</evidence>
<feature type="region of interest" description="Disordered" evidence="7">
    <location>
        <begin position="89"/>
        <end position="110"/>
    </location>
</feature>
<dbReference type="Pfam" id="PF01590">
    <property type="entry name" value="GAF"/>
    <property type="match status" value="1"/>
</dbReference>
<evidence type="ECO:0000256" key="6">
    <source>
        <dbReference type="ARBA" id="ARBA00023012"/>
    </source>
</evidence>
<dbReference type="SUPFAM" id="SSF55781">
    <property type="entry name" value="GAF domain-like"/>
    <property type="match status" value="1"/>
</dbReference>
<keyword evidence="10" id="KW-1185">Reference proteome</keyword>
<dbReference type="PANTHER" id="PTHR43711:SF26">
    <property type="entry name" value="SENSOR HISTIDINE KINASE RCSC"/>
    <property type="match status" value="1"/>
</dbReference>
<dbReference type="InterPro" id="IPR029016">
    <property type="entry name" value="GAF-like_dom_sf"/>
</dbReference>
<dbReference type="EC" id="2.7.13.3" evidence="2"/>
<reference evidence="9" key="1">
    <citation type="submission" date="2022-06" db="EMBL/GenBank/DDBJ databases">
        <title>Genome sequence of Phormidium yuhuli AB48 isolated from an industrial photobioreactor environment.</title>
        <authorList>
            <person name="Qiu Y."/>
            <person name="Noonan A.J.C."/>
            <person name="Dofher K."/>
            <person name="Koch M."/>
            <person name="Kieft B."/>
            <person name="Lin X."/>
            <person name="Ziels R.M."/>
            <person name="Hallam S.J."/>
        </authorList>
    </citation>
    <scope>NUCLEOTIDE SEQUENCE</scope>
    <source>
        <strain evidence="9">AB48</strain>
    </source>
</reference>
<dbReference type="PANTHER" id="PTHR43711">
    <property type="entry name" value="TWO-COMPONENT HISTIDINE KINASE"/>
    <property type="match status" value="1"/>
</dbReference>
<dbReference type="InterPro" id="IPR036097">
    <property type="entry name" value="HisK_dim/P_sf"/>
</dbReference>
<dbReference type="Pfam" id="PF02518">
    <property type="entry name" value="HATPase_c"/>
    <property type="match status" value="1"/>
</dbReference>
<dbReference type="InterPro" id="IPR003594">
    <property type="entry name" value="HATPase_dom"/>
</dbReference>
<dbReference type="SUPFAM" id="SSF55874">
    <property type="entry name" value="ATPase domain of HSP90 chaperone/DNA topoisomerase II/histidine kinase"/>
    <property type="match status" value="1"/>
</dbReference>
<dbReference type="Proteomes" id="UP001056708">
    <property type="component" value="Chromosome"/>
</dbReference>
<keyword evidence="9" id="KW-0547">Nucleotide-binding</keyword>
<dbReference type="GO" id="GO:0005524">
    <property type="term" value="F:ATP binding"/>
    <property type="evidence" value="ECO:0007669"/>
    <property type="project" value="UniProtKB-KW"/>
</dbReference>
<dbReference type="Gene3D" id="1.10.287.130">
    <property type="match status" value="1"/>
</dbReference>
<feature type="compositionally biased region" description="Acidic residues" evidence="7">
    <location>
        <begin position="100"/>
        <end position="110"/>
    </location>
</feature>
<dbReference type="Gene3D" id="3.30.565.10">
    <property type="entry name" value="Histidine kinase-like ATPase, C-terminal domain"/>
    <property type="match status" value="1"/>
</dbReference>
<dbReference type="PROSITE" id="PS50109">
    <property type="entry name" value="HIS_KIN"/>
    <property type="match status" value="1"/>
</dbReference>
<keyword evidence="9" id="KW-0067">ATP-binding</keyword>
<evidence type="ECO:0000256" key="5">
    <source>
        <dbReference type="ARBA" id="ARBA00022777"/>
    </source>
</evidence>
<name>A0ABY5ATG2_9CYAN</name>
<evidence type="ECO:0000256" key="1">
    <source>
        <dbReference type="ARBA" id="ARBA00000085"/>
    </source>
</evidence>
<dbReference type="CDD" id="cd00082">
    <property type="entry name" value="HisKA"/>
    <property type="match status" value="1"/>
</dbReference>
<comment type="catalytic activity">
    <reaction evidence="1">
        <text>ATP + protein L-histidine = ADP + protein N-phospho-L-histidine.</text>
        <dbReference type="EC" id="2.7.13.3"/>
    </reaction>
</comment>
<sequence length="457" mass="50495">MSSELMLLCQEQVALLENTLGASPVVVYLAETFLGGNDHKLVPAIAKPDRRVAWDEVSVRGDRQRGPQIQLRSAEPNSLDTVLLSSRGHLLPQEAQDSNPTDEELPLEEEEEDTYQLVMPIMHDNIAVGLLVTARASEPWSEGDRTLVEQIAHTIALACLMEQRQQWTERSYRQQQHLQIQQHHLLHDWLHQFRNPLSALQIFGKLLVKQLPSDDPRRSYADSILRESHRLQDLLLDFRGAIDADPFRLPQASERGSEPSPDPPPAPSSSPSALPLLPGRQAPQSRLDLKEILDPLLSSASTLAQERHLDLTVYFSDTLPVIQGDRRSLIEAAGNLIDNALKYTPAGGEIAVDVRPSVQPELGDGVAMTISDSGVGIPPEDQANLFQRRYRGVQAAGEIPGTGLGLAIARDLVRQMGGDIWVTSPPQHPDQQFQSDRGSSFVLWLPQANSEGPLETP</sequence>